<sequence>MITFFKQLVQTKHYKMIDSKTHRLFGDWRNHKALKNTNTSLIDIYLIAYPNASKADILELIEFSLYNQLLYEWHEIDEVLMSEWLNDYKNEYLHIIQEAFLKQHIEFGSSLDEAIDSLYNLSNYKQSYKEAWKYFRENFIDNERYCAWEVECDTIPTLETFWDNPKCWSRYNVWVDITPKGTKYFNEILAPRFYNKYKDLEVEIDDKGNIVRWIGQINR</sequence>
<evidence type="ECO:0000313" key="1">
    <source>
        <dbReference type="EMBL" id="KPH51925.1"/>
    </source>
</evidence>
<dbReference type="RefSeq" id="WP_054198801.1">
    <property type="nucleotide sequence ID" value="NZ_JNOC01000165.1"/>
</dbReference>
<name>A0A0N0LRD2_9HELI</name>
<reference evidence="1 2" key="1">
    <citation type="submission" date="2014-06" db="EMBL/GenBank/DDBJ databases">
        <title>Helicobacter pullorum isolates in fresh chicken meat - phenotypic and genotypic features.</title>
        <authorList>
            <person name="Borges V."/>
            <person name="Santos A."/>
            <person name="Correia C.B."/>
            <person name="Saraiva M."/>
            <person name="Menard A."/>
            <person name="Vieira L."/>
            <person name="Sampaio D.A."/>
            <person name="Gomes J.P."/>
            <person name="Oleastro M."/>
        </authorList>
    </citation>
    <scope>NUCLEOTIDE SEQUENCE [LARGE SCALE GENOMIC DNA]</scope>
    <source>
        <strain evidence="1 2">229334/12</strain>
    </source>
</reference>
<dbReference type="Proteomes" id="UP000037997">
    <property type="component" value="Unassembled WGS sequence"/>
</dbReference>
<comment type="caution">
    <text evidence="1">The sequence shown here is derived from an EMBL/GenBank/DDBJ whole genome shotgun (WGS) entry which is preliminary data.</text>
</comment>
<dbReference type="EMBL" id="JNOC01000165">
    <property type="protein sequence ID" value="KPH51925.1"/>
    <property type="molecule type" value="Genomic_DNA"/>
</dbReference>
<organism evidence="1 2">
    <name type="scientific">Helicobacter pullorum</name>
    <dbReference type="NCBI Taxonomy" id="35818"/>
    <lineage>
        <taxon>Bacteria</taxon>
        <taxon>Pseudomonadati</taxon>
        <taxon>Campylobacterota</taxon>
        <taxon>Epsilonproteobacteria</taxon>
        <taxon>Campylobacterales</taxon>
        <taxon>Helicobacteraceae</taxon>
        <taxon>Helicobacter</taxon>
    </lineage>
</organism>
<evidence type="ECO:0000313" key="2">
    <source>
        <dbReference type="Proteomes" id="UP000037997"/>
    </source>
</evidence>
<dbReference type="PATRIC" id="fig|35818.11.peg.591"/>
<accession>A0A0N0LRD2</accession>
<proteinExistence type="predicted"/>
<protein>
    <submittedName>
        <fullName evidence="1">Uncharacterized protein</fullName>
    </submittedName>
</protein>
<dbReference type="AlphaFoldDB" id="A0A0N0LRD2"/>
<gene>
    <name evidence="1" type="ORF">HPU229334_03010</name>
</gene>